<reference evidence="1 2" key="1">
    <citation type="journal article" date="2011" name="Curr. Microbiol.">
        <title>Luteibacter jiangsuensis sp. nov.: a methamidophos-degrading bacterium isolated from a methamidophos-manufacturing factory.</title>
        <authorList>
            <person name="Wang L."/>
            <person name="Wang G.L."/>
            <person name="Li S.P."/>
            <person name="Jiang J.D."/>
        </authorList>
    </citation>
    <scope>NUCLEOTIDE SEQUENCE [LARGE SCALE GENOMIC DNA]</scope>
    <source>
        <strain evidence="1 2">CGMCC 1.10133</strain>
    </source>
</reference>
<dbReference type="Proteomes" id="UP001429601">
    <property type="component" value="Unassembled WGS sequence"/>
</dbReference>
<organism evidence="1 2">
    <name type="scientific">Luteibacter jiangsuensis</name>
    <dbReference type="NCBI Taxonomy" id="637577"/>
    <lineage>
        <taxon>Bacteria</taxon>
        <taxon>Pseudomonadati</taxon>
        <taxon>Pseudomonadota</taxon>
        <taxon>Gammaproteobacteria</taxon>
        <taxon>Lysobacterales</taxon>
        <taxon>Rhodanobacteraceae</taxon>
        <taxon>Luteibacter</taxon>
    </lineage>
</organism>
<protein>
    <submittedName>
        <fullName evidence="1">PilZ domain-containing protein</fullName>
    </submittedName>
</protein>
<evidence type="ECO:0000313" key="1">
    <source>
        <dbReference type="EMBL" id="NID04397.1"/>
    </source>
</evidence>
<gene>
    <name evidence="1" type="ORF">HBF26_05835</name>
</gene>
<accession>A0ABX0Q3T7</accession>
<comment type="caution">
    <text evidence="1">The sequence shown here is derived from an EMBL/GenBank/DDBJ whole genome shotgun (WGS) entry which is preliminary data.</text>
</comment>
<evidence type="ECO:0000313" key="2">
    <source>
        <dbReference type="Proteomes" id="UP001429601"/>
    </source>
</evidence>
<dbReference type="RefSeq" id="WP_167123996.1">
    <property type="nucleotide sequence ID" value="NZ_JAAQQR010000002.1"/>
</dbReference>
<keyword evidence="2" id="KW-1185">Reference proteome</keyword>
<dbReference type="EMBL" id="JAAQQR010000002">
    <property type="protein sequence ID" value="NID04397.1"/>
    <property type="molecule type" value="Genomic_DNA"/>
</dbReference>
<proteinExistence type="predicted"/>
<sequence length="115" mass="12812">MNREFEQRRAPRKRATSPMPVTDVMTDRVLGQLGNLSATGMLLLGPHAPLHGGIHQVAFTLHDAQHREHRVEIGIQEQWHEPAASAGQYWSGYRIVAASDDDVRAIDEWIGPPAD</sequence>
<name>A0ABX0Q3T7_9GAMM</name>